<protein>
    <recommendedName>
        <fullName evidence="7">Major facilitator superfamily (MFS) profile domain-containing protein</fullName>
    </recommendedName>
</protein>
<comment type="subcellular location">
    <subcellularLocation>
        <location evidence="1">Membrane</location>
        <topology evidence="1">Multi-pass membrane protein</topology>
    </subcellularLocation>
</comment>
<proteinExistence type="predicted"/>
<dbReference type="InterPro" id="IPR036259">
    <property type="entry name" value="MFS_trans_sf"/>
</dbReference>
<dbReference type="PROSITE" id="PS50850">
    <property type="entry name" value="MFS"/>
    <property type="match status" value="1"/>
</dbReference>
<evidence type="ECO:0000256" key="2">
    <source>
        <dbReference type="ARBA" id="ARBA00022692"/>
    </source>
</evidence>
<dbReference type="Proteomes" id="UP000664169">
    <property type="component" value="Unassembled WGS sequence"/>
</dbReference>
<feature type="transmembrane region" description="Helical" evidence="6">
    <location>
        <begin position="250"/>
        <end position="269"/>
    </location>
</feature>
<keyword evidence="3 6" id="KW-1133">Transmembrane helix</keyword>
<dbReference type="EMBL" id="CAJPDQ010000002">
    <property type="protein sequence ID" value="CAF9905750.1"/>
    <property type="molecule type" value="Genomic_DNA"/>
</dbReference>
<evidence type="ECO:0000256" key="1">
    <source>
        <dbReference type="ARBA" id="ARBA00004141"/>
    </source>
</evidence>
<keyword evidence="9" id="KW-1185">Reference proteome</keyword>
<evidence type="ECO:0000313" key="9">
    <source>
        <dbReference type="Proteomes" id="UP000664169"/>
    </source>
</evidence>
<comment type="caution">
    <text evidence="8">The sequence shown here is derived from an EMBL/GenBank/DDBJ whole genome shotgun (WGS) entry which is preliminary data.</text>
</comment>
<dbReference type="SUPFAM" id="SSF103473">
    <property type="entry name" value="MFS general substrate transporter"/>
    <property type="match status" value="1"/>
</dbReference>
<feature type="transmembrane region" description="Helical" evidence="6">
    <location>
        <begin position="499"/>
        <end position="523"/>
    </location>
</feature>
<dbReference type="PANTHER" id="PTHR23507:SF40">
    <property type="entry name" value="TETRACYCLINE-EFFLUX TRANSPORTER"/>
    <property type="match status" value="1"/>
</dbReference>
<keyword evidence="2 6" id="KW-0812">Transmembrane</keyword>
<feature type="transmembrane region" description="Helical" evidence="6">
    <location>
        <begin position="184"/>
        <end position="204"/>
    </location>
</feature>
<dbReference type="InterPro" id="IPR020846">
    <property type="entry name" value="MFS_dom"/>
</dbReference>
<dbReference type="GO" id="GO:0022857">
    <property type="term" value="F:transmembrane transporter activity"/>
    <property type="evidence" value="ECO:0007669"/>
    <property type="project" value="InterPro"/>
</dbReference>
<evidence type="ECO:0000256" key="4">
    <source>
        <dbReference type="ARBA" id="ARBA00023136"/>
    </source>
</evidence>
<feature type="transmembrane region" description="Helical" evidence="6">
    <location>
        <begin position="394"/>
        <end position="420"/>
    </location>
</feature>
<evidence type="ECO:0000259" key="7">
    <source>
        <dbReference type="PROSITE" id="PS50850"/>
    </source>
</evidence>
<dbReference type="PANTHER" id="PTHR23507">
    <property type="entry name" value="ZGC:174356"/>
    <property type="match status" value="1"/>
</dbReference>
<sequence length="581" mass="62864">MENEEVMETEARVLQQTTDNPRNIDVQASQVVSAFAGEPVNEESALLGATGKRKDSQSGSPSPPNAWYDPQFEGLPWYRRPGIYWIILPFFAVTLAFGGIIVTKLTLIEDLLCEKYFSSKAVVDPTFTFMPIVFGGENKQCDIPEVSSLTAEFTLVTQLLSGIPCAILAPILGAYSDRRGRTKVLALTSVGSILSEIITVLVARNPHMVSVYWLLLGSFFEGLTGSYIVGMAVANAYVSDCTPPPKRARAMSYVYGCLFGGIAIGPIISAKLVELTRNIVAPFYLTLGVHSLYFLFTLFVVPESIPHKRQLAAREGWKESMLAAGPLKQWQRFLSLPKALSILWPQGPGSSPLLRRNLVLLAAVDAVCFGVAMGAITVILVYTRQVFGWDHSTTQYYVSIVNICRVTVLLLGLPALNRFFRGKSMSDREQGHTGADNVDLGFIRAGILFDLLGFIGFATATHGNVFTVAGAVTAAGGIVGPTLASAMTRHLPAHLTGQLLGAIGLLHALARIIAPAVFNSIFAATTKTFPQTVFVCLACAFGVGAGLSWFIKPNVYYDESLSMDEDRGRPSSASETEQDTI</sequence>
<feature type="region of interest" description="Disordered" evidence="5">
    <location>
        <begin position="1"/>
        <end position="20"/>
    </location>
</feature>
<feature type="transmembrane region" description="Helical" evidence="6">
    <location>
        <begin position="466"/>
        <end position="487"/>
    </location>
</feature>
<evidence type="ECO:0000256" key="3">
    <source>
        <dbReference type="ARBA" id="ARBA00022989"/>
    </source>
</evidence>
<feature type="region of interest" description="Disordered" evidence="5">
    <location>
        <begin position="562"/>
        <end position="581"/>
    </location>
</feature>
<name>A0A8H3I730_9LECA</name>
<keyword evidence="4 6" id="KW-0472">Membrane</keyword>
<dbReference type="Gene3D" id="1.20.1250.20">
    <property type="entry name" value="MFS general substrate transporter like domains"/>
    <property type="match status" value="1"/>
</dbReference>
<dbReference type="Pfam" id="PF07690">
    <property type="entry name" value="MFS_1"/>
    <property type="match status" value="1"/>
</dbReference>
<feature type="transmembrane region" description="Helical" evidence="6">
    <location>
        <begin position="82"/>
        <end position="102"/>
    </location>
</feature>
<dbReference type="GO" id="GO:0016020">
    <property type="term" value="C:membrane"/>
    <property type="evidence" value="ECO:0007669"/>
    <property type="project" value="UniProtKB-SubCell"/>
</dbReference>
<feature type="transmembrane region" description="Helical" evidence="6">
    <location>
        <begin position="281"/>
        <end position="301"/>
    </location>
</feature>
<dbReference type="InterPro" id="IPR011701">
    <property type="entry name" value="MFS"/>
</dbReference>
<feature type="region of interest" description="Disordered" evidence="5">
    <location>
        <begin position="46"/>
        <end position="67"/>
    </location>
</feature>
<organism evidence="8 9">
    <name type="scientific">Gomphillus americanus</name>
    <dbReference type="NCBI Taxonomy" id="1940652"/>
    <lineage>
        <taxon>Eukaryota</taxon>
        <taxon>Fungi</taxon>
        <taxon>Dikarya</taxon>
        <taxon>Ascomycota</taxon>
        <taxon>Pezizomycotina</taxon>
        <taxon>Lecanoromycetes</taxon>
        <taxon>OSLEUM clade</taxon>
        <taxon>Ostropomycetidae</taxon>
        <taxon>Ostropales</taxon>
        <taxon>Graphidaceae</taxon>
        <taxon>Gomphilloideae</taxon>
        <taxon>Gomphillus</taxon>
    </lineage>
</organism>
<feature type="domain" description="Major facilitator superfamily (MFS) profile" evidence="7">
    <location>
        <begin position="91"/>
        <end position="556"/>
    </location>
</feature>
<feature type="transmembrane region" description="Helical" evidence="6">
    <location>
        <begin position="210"/>
        <end position="238"/>
    </location>
</feature>
<feature type="transmembrane region" description="Helical" evidence="6">
    <location>
        <begin position="358"/>
        <end position="382"/>
    </location>
</feature>
<evidence type="ECO:0000313" key="8">
    <source>
        <dbReference type="EMBL" id="CAF9905750.1"/>
    </source>
</evidence>
<feature type="transmembrane region" description="Helical" evidence="6">
    <location>
        <begin position="153"/>
        <end position="172"/>
    </location>
</feature>
<dbReference type="AlphaFoldDB" id="A0A8H3I730"/>
<feature type="transmembrane region" description="Helical" evidence="6">
    <location>
        <begin position="529"/>
        <end position="551"/>
    </location>
</feature>
<accession>A0A8H3I730</accession>
<evidence type="ECO:0000256" key="5">
    <source>
        <dbReference type="SAM" id="MobiDB-lite"/>
    </source>
</evidence>
<dbReference type="OrthoDB" id="3026777at2759"/>
<feature type="transmembrane region" description="Helical" evidence="6">
    <location>
        <begin position="441"/>
        <end position="460"/>
    </location>
</feature>
<evidence type="ECO:0000256" key="6">
    <source>
        <dbReference type="SAM" id="Phobius"/>
    </source>
</evidence>
<gene>
    <name evidence="8" type="ORF">GOMPHAMPRED_003353</name>
</gene>
<reference evidence="8" key="1">
    <citation type="submission" date="2021-03" db="EMBL/GenBank/DDBJ databases">
        <authorList>
            <person name="Tagirdzhanova G."/>
        </authorList>
    </citation>
    <scope>NUCLEOTIDE SEQUENCE</scope>
</reference>